<dbReference type="SUPFAM" id="SSF161098">
    <property type="entry name" value="MetI-like"/>
    <property type="match status" value="1"/>
</dbReference>
<comment type="similarity">
    <text evidence="7">Belongs to the binding-protein-dependent transport system permease family.</text>
</comment>
<dbReference type="Gene3D" id="1.10.3720.10">
    <property type="entry name" value="MetI-like"/>
    <property type="match status" value="1"/>
</dbReference>
<evidence type="ECO:0000259" key="8">
    <source>
        <dbReference type="PROSITE" id="PS50928"/>
    </source>
</evidence>
<feature type="transmembrane region" description="Helical" evidence="7">
    <location>
        <begin position="36"/>
        <end position="54"/>
    </location>
</feature>
<organism evidence="9 10">
    <name type="scientific">Actinomadura gamaensis</name>
    <dbReference type="NCBI Taxonomy" id="1763541"/>
    <lineage>
        <taxon>Bacteria</taxon>
        <taxon>Bacillati</taxon>
        <taxon>Actinomycetota</taxon>
        <taxon>Actinomycetes</taxon>
        <taxon>Streptosporangiales</taxon>
        <taxon>Thermomonosporaceae</taxon>
        <taxon>Actinomadura</taxon>
    </lineage>
</organism>
<keyword evidence="10" id="KW-1185">Reference proteome</keyword>
<evidence type="ECO:0000256" key="7">
    <source>
        <dbReference type="RuleBase" id="RU363032"/>
    </source>
</evidence>
<comment type="caution">
    <text evidence="9">The sequence shown here is derived from an EMBL/GenBank/DDBJ whole genome shotgun (WGS) entry which is preliminary data.</text>
</comment>
<dbReference type="PANTHER" id="PTHR43386:SF1">
    <property type="entry name" value="D,D-DIPEPTIDE TRANSPORT SYSTEM PERMEASE PROTEIN DDPC-RELATED"/>
    <property type="match status" value="1"/>
</dbReference>
<dbReference type="EMBL" id="JBHSIT010000003">
    <property type="protein sequence ID" value="MFC4908197.1"/>
    <property type="molecule type" value="Genomic_DNA"/>
</dbReference>
<dbReference type="PROSITE" id="PS50928">
    <property type="entry name" value="ABC_TM1"/>
    <property type="match status" value="1"/>
</dbReference>
<feature type="transmembrane region" description="Helical" evidence="7">
    <location>
        <begin position="97"/>
        <end position="119"/>
    </location>
</feature>
<protein>
    <submittedName>
        <fullName evidence="9">ABC transporter permease</fullName>
    </submittedName>
</protein>
<dbReference type="InterPro" id="IPR050366">
    <property type="entry name" value="BP-dependent_transpt_permease"/>
</dbReference>
<keyword evidence="3" id="KW-1003">Cell membrane</keyword>
<keyword evidence="5 7" id="KW-1133">Transmembrane helix</keyword>
<feature type="domain" description="ABC transmembrane type-1" evidence="8">
    <location>
        <begin position="93"/>
        <end position="281"/>
    </location>
</feature>
<comment type="subcellular location">
    <subcellularLocation>
        <location evidence="1 7">Cell membrane</location>
        <topology evidence="1 7">Multi-pass membrane protein</topology>
    </subcellularLocation>
</comment>
<dbReference type="Pfam" id="PF00528">
    <property type="entry name" value="BPD_transp_1"/>
    <property type="match status" value="1"/>
</dbReference>
<sequence>MTAPPEAPVSAVMDAPAAAPRRGQWRRGLATPSARIGLAAVGLMYLAGLAAPLLTGHDPEAQSAHALLGPGGGHLLGTDEYGRDLWARVLYGIRVDVLVTVVAVPIGAVLGTALGVLCGAHRWVDLVLQRAFDVMLAFTALILGVTVAAIIGPGLPAVLITVAGVNVPLFGRIARDAVMTQRDLDYVVAARTVGVGPVRLLLRHILPNGVDALVVQAALSLSLAVFVEGAMSFVGIGVRAPAPSLGSLLRSSVNFLHQNPAYAIGPMIAVTLLVVAFNLVADGLGKGLLKR</sequence>
<feature type="transmembrane region" description="Helical" evidence="7">
    <location>
        <begin position="131"/>
        <end position="151"/>
    </location>
</feature>
<dbReference type="CDD" id="cd06261">
    <property type="entry name" value="TM_PBP2"/>
    <property type="match status" value="1"/>
</dbReference>
<evidence type="ECO:0000256" key="1">
    <source>
        <dbReference type="ARBA" id="ARBA00004651"/>
    </source>
</evidence>
<keyword evidence="4 7" id="KW-0812">Transmembrane</keyword>
<keyword evidence="6 7" id="KW-0472">Membrane</keyword>
<dbReference type="Proteomes" id="UP001595872">
    <property type="component" value="Unassembled WGS sequence"/>
</dbReference>
<evidence type="ECO:0000256" key="6">
    <source>
        <dbReference type="ARBA" id="ARBA00023136"/>
    </source>
</evidence>
<dbReference type="InterPro" id="IPR000515">
    <property type="entry name" value="MetI-like"/>
</dbReference>
<dbReference type="RefSeq" id="WP_378254584.1">
    <property type="nucleotide sequence ID" value="NZ_JBHSIT010000003.1"/>
</dbReference>
<dbReference type="PANTHER" id="PTHR43386">
    <property type="entry name" value="OLIGOPEPTIDE TRANSPORT SYSTEM PERMEASE PROTEIN APPC"/>
    <property type="match status" value="1"/>
</dbReference>
<feature type="transmembrane region" description="Helical" evidence="7">
    <location>
        <begin position="260"/>
        <end position="281"/>
    </location>
</feature>
<keyword evidence="2 7" id="KW-0813">Transport</keyword>
<gene>
    <name evidence="9" type="ORF">ACFPCY_12755</name>
</gene>
<evidence type="ECO:0000313" key="9">
    <source>
        <dbReference type="EMBL" id="MFC4908197.1"/>
    </source>
</evidence>
<evidence type="ECO:0000256" key="4">
    <source>
        <dbReference type="ARBA" id="ARBA00022692"/>
    </source>
</evidence>
<evidence type="ECO:0000256" key="5">
    <source>
        <dbReference type="ARBA" id="ARBA00022989"/>
    </source>
</evidence>
<evidence type="ECO:0000256" key="3">
    <source>
        <dbReference type="ARBA" id="ARBA00022475"/>
    </source>
</evidence>
<proteinExistence type="inferred from homology"/>
<evidence type="ECO:0000313" key="10">
    <source>
        <dbReference type="Proteomes" id="UP001595872"/>
    </source>
</evidence>
<accession>A0ABV9TZE5</accession>
<dbReference type="InterPro" id="IPR035906">
    <property type="entry name" value="MetI-like_sf"/>
</dbReference>
<name>A0ABV9TZE5_9ACTN</name>
<feature type="transmembrane region" description="Helical" evidence="7">
    <location>
        <begin position="213"/>
        <end position="240"/>
    </location>
</feature>
<reference evidence="10" key="1">
    <citation type="journal article" date="2019" name="Int. J. Syst. Evol. Microbiol.">
        <title>The Global Catalogue of Microorganisms (GCM) 10K type strain sequencing project: providing services to taxonomists for standard genome sequencing and annotation.</title>
        <authorList>
            <consortium name="The Broad Institute Genomics Platform"/>
            <consortium name="The Broad Institute Genome Sequencing Center for Infectious Disease"/>
            <person name="Wu L."/>
            <person name="Ma J."/>
        </authorList>
    </citation>
    <scope>NUCLEOTIDE SEQUENCE [LARGE SCALE GENOMIC DNA]</scope>
    <source>
        <strain evidence="10">KLKA75</strain>
    </source>
</reference>
<evidence type="ECO:0000256" key="2">
    <source>
        <dbReference type="ARBA" id="ARBA00022448"/>
    </source>
</evidence>